<dbReference type="EMBL" id="CP097636">
    <property type="protein sequence ID" value="URI09833.1"/>
    <property type="molecule type" value="Genomic_DNA"/>
</dbReference>
<accession>A0ABY4S8Y9</accession>
<sequence length="351" mass="37456">MNFKSLCRGAAAAGVVALLSACGGGAVDDYKPVSIYAFGDEQSLLTNESSRPNNGFKYSVNLADTTDTTDLECQTYPIWTQLVASGFGRVFDQCRSSTATATAFMRATPLAKVADLDGQIAGTVTGTNTSKNAITFVDKDLATMMVGTYDMLELYGRVVGKTTALAAALGSNYDTVVTGGTLTYDEAVAEATRRGEQWAAVQNRVANAGARVLVVTIPDLSFSPMAIADQAAADADSTVTDKRRRQLLNDLTTAYNLAMRKNQINDGRLIGMVLGDTELDSMVRFPGSYSLSNVVDAVCTTALPNCTAATVISAASGNATQWLWADSYRLGIEYQRRMGDLAYYRANNNPF</sequence>
<keyword evidence="3" id="KW-1185">Reference proteome</keyword>
<dbReference type="Proteomes" id="UP001056201">
    <property type="component" value="Chromosome 2"/>
</dbReference>
<feature type="signal peptide" evidence="1">
    <location>
        <begin position="1"/>
        <end position="26"/>
    </location>
</feature>
<dbReference type="InterPro" id="IPR036514">
    <property type="entry name" value="SGNH_hydro_sf"/>
</dbReference>
<evidence type="ECO:0000313" key="3">
    <source>
        <dbReference type="Proteomes" id="UP001056201"/>
    </source>
</evidence>
<evidence type="ECO:0000313" key="2">
    <source>
        <dbReference type="EMBL" id="URI09833.1"/>
    </source>
</evidence>
<dbReference type="RefSeq" id="WP_250198056.1">
    <property type="nucleotide sequence ID" value="NZ_CP097636.1"/>
</dbReference>
<name>A0ABY4S8Y9_AQUTE</name>
<proteinExistence type="predicted"/>
<feature type="chain" id="PRO_5046486371" evidence="1">
    <location>
        <begin position="27"/>
        <end position="351"/>
    </location>
</feature>
<protein>
    <submittedName>
        <fullName evidence="2">Uncharacterized protein</fullName>
    </submittedName>
</protein>
<organism evidence="2 3">
    <name type="scientific">Aquincola tertiaricarbonis</name>
    <dbReference type="NCBI Taxonomy" id="391953"/>
    <lineage>
        <taxon>Bacteria</taxon>
        <taxon>Pseudomonadati</taxon>
        <taxon>Pseudomonadota</taxon>
        <taxon>Betaproteobacteria</taxon>
        <taxon>Burkholderiales</taxon>
        <taxon>Sphaerotilaceae</taxon>
        <taxon>Aquincola</taxon>
    </lineage>
</organism>
<gene>
    <name evidence="2" type="ORF">MW290_30270</name>
</gene>
<keyword evidence="1" id="KW-0732">Signal</keyword>
<evidence type="ECO:0000256" key="1">
    <source>
        <dbReference type="SAM" id="SignalP"/>
    </source>
</evidence>
<reference evidence="2" key="1">
    <citation type="submission" date="2022-05" db="EMBL/GenBank/DDBJ databases">
        <title>An RpoN-dependent PEP-CTERM gene is involved in floc formation of an Aquincola tertiaricarbonis strain.</title>
        <authorList>
            <person name="Qiu D."/>
            <person name="Xia M."/>
        </authorList>
    </citation>
    <scope>NUCLEOTIDE SEQUENCE</scope>
    <source>
        <strain evidence="2">RN12</strain>
    </source>
</reference>
<dbReference type="PROSITE" id="PS51257">
    <property type="entry name" value="PROKAR_LIPOPROTEIN"/>
    <property type="match status" value="1"/>
</dbReference>
<dbReference type="Gene3D" id="3.40.50.1110">
    <property type="entry name" value="SGNH hydrolase"/>
    <property type="match status" value="1"/>
</dbReference>